<evidence type="ECO:0000259" key="2">
    <source>
        <dbReference type="SMART" id="SM00421"/>
    </source>
</evidence>
<keyword evidence="1" id="KW-0472">Membrane</keyword>
<evidence type="ECO:0000313" key="3">
    <source>
        <dbReference type="EMBL" id="VAW53288.1"/>
    </source>
</evidence>
<dbReference type="SUPFAM" id="SSF46894">
    <property type="entry name" value="C-terminal effector domain of the bipartite response regulators"/>
    <property type="match status" value="1"/>
</dbReference>
<feature type="transmembrane region" description="Helical" evidence="1">
    <location>
        <begin position="39"/>
        <end position="60"/>
    </location>
</feature>
<dbReference type="EMBL" id="UOFF01000021">
    <property type="protein sequence ID" value="VAW53288.1"/>
    <property type="molecule type" value="Genomic_DNA"/>
</dbReference>
<dbReference type="GO" id="GO:0006355">
    <property type="term" value="P:regulation of DNA-templated transcription"/>
    <property type="evidence" value="ECO:0007669"/>
    <property type="project" value="InterPro"/>
</dbReference>
<evidence type="ECO:0000256" key="1">
    <source>
        <dbReference type="SAM" id="Phobius"/>
    </source>
</evidence>
<feature type="domain" description="HTH luxR-type" evidence="2">
    <location>
        <begin position="105"/>
        <end position="162"/>
    </location>
</feature>
<keyword evidence="1" id="KW-1133">Transmembrane helix</keyword>
<dbReference type="GO" id="GO:0003677">
    <property type="term" value="F:DNA binding"/>
    <property type="evidence" value="ECO:0007669"/>
    <property type="project" value="InterPro"/>
</dbReference>
<dbReference type="InterPro" id="IPR000792">
    <property type="entry name" value="Tscrpt_reg_LuxR_C"/>
</dbReference>
<gene>
    <name evidence="3" type="ORF">MNBD_GAMMA07-2785</name>
</gene>
<dbReference type="SMART" id="SM00421">
    <property type="entry name" value="HTH_LUXR"/>
    <property type="match status" value="1"/>
</dbReference>
<organism evidence="3">
    <name type="scientific">hydrothermal vent metagenome</name>
    <dbReference type="NCBI Taxonomy" id="652676"/>
    <lineage>
        <taxon>unclassified sequences</taxon>
        <taxon>metagenomes</taxon>
        <taxon>ecological metagenomes</taxon>
    </lineage>
</organism>
<reference evidence="3" key="1">
    <citation type="submission" date="2018-06" db="EMBL/GenBank/DDBJ databases">
        <authorList>
            <person name="Zhirakovskaya E."/>
        </authorList>
    </citation>
    <scope>NUCLEOTIDE SEQUENCE</scope>
</reference>
<dbReference type="InterPro" id="IPR036388">
    <property type="entry name" value="WH-like_DNA-bd_sf"/>
</dbReference>
<sequence>MFFFENKEKFLFMVFTLIAVVSAYDIISDLSHGTSYTHIAQEIILLSLSFFALLILLAGFRKQQIEINDLRSSLQQSENSRQLPAQYVLEARKSLADMVSQQFSDWSLSRSEQEVGWLLLKGLSLKEIASLRETKEKTVRQQASAIYKKAGVNGRHTFSAWFIEDIL</sequence>
<accession>A0A3B0WBE4</accession>
<dbReference type="Gene3D" id="1.10.10.10">
    <property type="entry name" value="Winged helix-like DNA-binding domain superfamily/Winged helix DNA-binding domain"/>
    <property type="match status" value="1"/>
</dbReference>
<keyword evidence="1" id="KW-0812">Transmembrane</keyword>
<name>A0A3B0WBE4_9ZZZZ</name>
<dbReference type="AlphaFoldDB" id="A0A3B0WBE4"/>
<proteinExistence type="predicted"/>
<protein>
    <recommendedName>
        <fullName evidence="2">HTH luxR-type domain-containing protein</fullName>
    </recommendedName>
</protein>
<dbReference type="InterPro" id="IPR016032">
    <property type="entry name" value="Sig_transdc_resp-reg_C-effctor"/>
</dbReference>